<evidence type="ECO:0000313" key="4">
    <source>
        <dbReference type="Proteomes" id="UP000250235"/>
    </source>
</evidence>
<name>A0A2Z7BQK0_9LAMI</name>
<dbReference type="Proteomes" id="UP000250235">
    <property type="component" value="Unassembled WGS sequence"/>
</dbReference>
<feature type="region of interest" description="Disordered" evidence="1">
    <location>
        <begin position="1"/>
        <end position="26"/>
    </location>
</feature>
<protein>
    <submittedName>
        <fullName evidence="3">Amino acid permease 3-like</fullName>
    </submittedName>
</protein>
<dbReference type="EMBL" id="KV003996">
    <property type="protein sequence ID" value="KZV35898.1"/>
    <property type="molecule type" value="Genomic_DNA"/>
</dbReference>
<reference evidence="3 4" key="1">
    <citation type="journal article" date="2015" name="Proc. Natl. Acad. Sci. U.S.A.">
        <title>The resurrection genome of Boea hygrometrica: A blueprint for survival of dehydration.</title>
        <authorList>
            <person name="Xiao L."/>
            <person name="Yang G."/>
            <person name="Zhang L."/>
            <person name="Yang X."/>
            <person name="Zhao S."/>
            <person name="Ji Z."/>
            <person name="Zhou Q."/>
            <person name="Hu M."/>
            <person name="Wang Y."/>
            <person name="Chen M."/>
            <person name="Xu Y."/>
            <person name="Jin H."/>
            <person name="Xiao X."/>
            <person name="Hu G."/>
            <person name="Bao F."/>
            <person name="Hu Y."/>
            <person name="Wan P."/>
            <person name="Li L."/>
            <person name="Deng X."/>
            <person name="Kuang T."/>
            <person name="Xiang C."/>
            <person name="Zhu J.K."/>
            <person name="Oliver M.J."/>
            <person name="He Y."/>
        </authorList>
    </citation>
    <scope>NUCLEOTIDE SEQUENCE [LARGE SCALE GENOMIC DNA]</scope>
    <source>
        <strain evidence="4">cv. XS01</strain>
    </source>
</reference>
<accession>A0A2Z7BQK0</accession>
<feature type="transmembrane region" description="Helical" evidence="2">
    <location>
        <begin position="242"/>
        <end position="260"/>
    </location>
</feature>
<gene>
    <name evidence="3" type="ORF">F511_10365</name>
</gene>
<keyword evidence="2" id="KW-1133">Transmembrane helix</keyword>
<evidence type="ECO:0000256" key="1">
    <source>
        <dbReference type="SAM" id="MobiDB-lite"/>
    </source>
</evidence>
<keyword evidence="2" id="KW-0812">Transmembrane</keyword>
<sequence length="292" mass="32902">MLGSGSRLPARQRKKKNNPGDDQYDKKQQHAMTFIGRFRLIPCWQLVPGSDRIGYPRMSASGESSTTMHRLLHASGSHPIPTPYDPNSDQCRNLDSGRGPNWAFINRSTFEGPFPLCTGRSRVPSHQRIRIHAAPTDKTPSQTLDDPSQRRPNHELDVRPGIVLRLIWLELIGLEISGGSDLYLDVLFAFSGFGEQEEWTRRSYSVLLVHVSADWVSVQIVLLSFRSELLGTLVVVIVAQKLSVYAIVLLFLAAVLCWFLQDIVDASIEDERQYRAPHLPADLVVRRYETSG</sequence>
<feature type="region of interest" description="Disordered" evidence="1">
    <location>
        <begin position="129"/>
        <end position="153"/>
    </location>
</feature>
<organism evidence="3 4">
    <name type="scientific">Dorcoceras hygrometricum</name>
    <dbReference type="NCBI Taxonomy" id="472368"/>
    <lineage>
        <taxon>Eukaryota</taxon>
        <taxon>Viridiplantae</taxon>
        <taxon>Streptophyta</taxon>
        <taxon>Embryophyta</taxon>
        <taxon>Tracheophyta</taxon>
        <taxon>Spermatophyta</taxon>
        <taxon>Magnoliopsida</taxon>
        <taxon>eudicotyledons</taxon>
        <taxon>Gunneridae</taxon>
        <taxon>Pentapetalae</taxon>
        <taxon>asterids</taxon>
        <taxon>lamiids</taxon>
        <taxon>Lamiales</taxon>
        <taxon>Gesneriaceae</taxon>
        <taxon>Didymocarpoideae</taxon>
        <taxon>Trichosporeae</taxon>
        <taxon>Loxocarpinae</taxon>
        <taxon>Dorcoceras</taxon>
    </lineage>
</organism>
<keyword evidence="4" id="KW-1185">Reference proteome</keyword>
<evidence type="ECO:0000256" key="2">
    <source>
        <dbReference type="SAM" id="Phobius"/>
    </source>
</evidence>
<dbReference type="AlphaFoldDB" id="A0A2Z7BQK0"/>
<keyword evidence="2" id="KW-0472">Membrane</keyword>
<proteinExistence type="predicted"/>
<evidence type="ECO:0000313" key="3">
    <source>
        <dbReference type="EMBL" id="KZV35898.1"/>
    </source>
</evidence>